<dbReference type="EMBL" id="JNSK01000093">
    <property type="protein sequence ID" value="KGA15484.1"/>
    <property type="molecule type" value="Genomic_DNA"/>
</dbReference>
<evidence type="ECO:0000256" key="5">
    <source>
        <dbReference type="ARBA" id="ARBA00022989"/>
    </source>
</evidence>
<evidence type="ECO:0000256" key="2">
    <source>
        <dbReference type="ARBA" id="ARBA00022475"/>
    </source>
</evidence>
<feature type="transmembrane region" description="Helical" evidence="7">
    <location>
        <begin position="166"/>
        <end position="182"/>
    </location>
</feature>
<keyword evidence="4 7" id="KW-0812">Transmembrane</keyword>
<feature type="transmembrane region" description="Helical" evidence="7">
    <location>
        <begin position="294"/>
        <end position="316"/>
    </location>
</feature>
<proteinExistence type="predicted"/>
<dbReference type="GO" id="GO:0016780">
    <property type="term" value="F:phosphotransferase activity, for other substituted phosphate groups"/>
    <property type="evidence" value="ECO:0007669"/>
    <property type="project" value="InterPro"/>
</dbReference>
<dbReference type="GO" id="GO:0005886">
    <property type="term" value="C:plasma membrane"/>
    <property type="evidence" value="ECO:0007669"/>
    <property type="project" value="UniProtKB-SubCell"/>
</dbReference>
<keyword evidence="6 7" id="KW-0472">Membrane</keyword>
<keyword evidence="3" id="KW-0808">Transferase</keyword>
<comment type="caution">
    <text evidence="8">The sequence shown here is derived from an EMBL/GenBank/DDBJ whole genome shotgun (WGS) entry which is preliminary data.</text>
</comment>
<dbReference type="CDD" id="cd06853">
    <property type="entry name" value="GT_WecA_like"/>
    <property type="match status" value="1"/>
</dbReference>
<dbReference type="GO" id="GO:0009103">
    <property type="term" value="P:lipopolysaccharide biosynthetic process"/>
    <property type="evidence" value="ECO:0007669"/>
    <property type="project" value="TreeGrafter"/>
</dbReference>
<reference evidence="8" key="1">
    <citation type="submission" date="2014-05" db="EMBL/GenBank/DDBJ databases">
        <title>Key roles for freshwater Actinobacteria revealed by deep metagenomic sequencing.</title>
        <authorList>
            <person name="Ghai R."/>
            <person name="Mizuno C.M."/>
            <person name="Picazo A."/>
            <person name="Camacho A."/>
            <person name="Rodriguez-Valera F."/>
        </authorList>
    </citation>
    <scope>NUCLEOTIDE SEQUENCE</scope>
</reference>
<dbReference type="AlphaFoldDB" id="A0A094Q0F3"/>
<dbReference type="PANTHER" id="PTHR22926">
    <property type="entry name" value="PHOSPHO-N-ACETYLMURAMOYL-PENTAPEPTIDE-TRANSFERASE"/>
    <property type="match status" value="1"/>
</dbReference>
<keyword evidence="5 7" id="KW-1133">Transmembrane helix</keyword>
<evidence type="ECO:0000313" key="8">
    <source>
        <dbReference type="EMBL" id="KGA15484.1"/>
    </source>
</evidence>
<dbReference type="GO" id="GO:0071555">
    <property type="term" value="P:cell wall organization"/>
    <property type="evidence" value="ECO:0007669"/>
    <property type="project" value="TreeGrafter"/>
</dbReference>
<dbReference type="InterPro" id="IPR000715">
    <property type="entry name" value="Glycosyl_transferase_4"/>
</dbReference>
<name>A0A094Q0F3_9ZZZZ</name>
<dbReference type="PANTHER" id="PTHR22926:SF3">
    <property type="entry name" value="UNDECAPRENYL-PHOSPHATE ALPHA-N-ACETYLGLUCOSAMINYL 1-PHOSPHATE TRANSFERASE"/>
    <property type="match status" value="1"/>
</dbReference>
<accession>A0A094Q0F3</accession>
<keyword evidence="2" id="KW-1003">Cell membrane</keyword>
<feature type="transmembrane region" description="Helical" evidence="7">
    <location>
        <begin position="188"/>
        <end position="206"/>
    </location>
</feature>
<feature type="transmembrane region" description="Helical" evidence="7">
    <location>
        <begin position="79"/>
        <end position="99"/>
    </location>
</feature>
<organism evidence="8">
    <name type="scientific">freshwater metagenome</name>
    <dbReference type="NCBI Taxonomy" id="449393"/>
    <lineage>
        <taxon>unclassified sequences</taxon>
        <taxon>metagenomes</taxon>
        <taxon>ecological metagenomes</taxon>
    </lineage>
</organism>
<feature type="transmembrane region" description="Helical" evidence="7">
    <location>
        <begin position="245"/>
        <end position="263"/>
    </location>
</feature>
<evidence type="ECO:0000256" key="1">
    <source>
        <dbReference type="ARBA" id="ARBA00004651"/>
    </source>
</evidence>
<gene>
    <name evidence="8" type="ORF">GM50_17050</name>
</gene>
<evidence type="ECO:0000256" key="7">
    <source>
        <dbReference type="SAM" id="Phobius"/>
    </source>
</evidence>
<sequence>MEYSVLQFIALGALTFIFVGAITPLMRKLALRIGAVDAPNLARKVQKEPVPYLGGVAIAIGVVGASYGSLLAVDFTMETFRLASFVLVPAIAISAMGLLDDLRGLKPWPRLIAQTVTGIIVAVILTATDTMGVAFDNTFLNYAISVLWIVGVCNSINFFDNLDGGAAGTVAVISIFLFFIAYDRQQVLVSALAIVTAGATAGFLMWNRAPAKIYMGDAGALFLGIIISVLTIRLSPGVVPQVKSFAIPLALMAVPILDTTVAVSSRIYRGISPFQGGTDHLSHRLVRAGLTRRLTAFTLWGLAAFYGALALAIYLWPDTAGYQLMAIGAAAWLFKLVYFLRIPSEG</sequence>
<feature type="transmembrane region" description="Helical" evidence="7">
    <location>
        <begin position="50"/>
        <end position="73"/>
    </location>
</feature>
<comment type="subcellular location">
    <subcellularLocation>
        <location evidence="1">Cell membrane</location>
        <topology evidence="1">Multi-pass membrane protein</topology>
    </subcellularLocation>
</comment>
<feature type="transmembrane region" description="Helical" evidence="7">
    <location>
        <begin position="111"/>
        <end position="127"/>
    </location>
</feature>
<feature type="transmembrane region" description="Helical" evidence="7">
    <location>
        <begin position="322"/>
        <end position="340"/>
    </location>
</feature>
<feature type="transmembrane region" description="Helical" evidence="7">
    <location>
        <begin position="218"/>
        <end position="239"/>
    </location>
</feature>
<evidence type="ECO:0000256" key="4">
    <source>
        <dbReference type="ARBA" id="ARBA00022692"/>
    </source>
</evidence>
<evidence type="ECO:0000256" key="6">
    <source>
        <dbReference type="ARBA" id="ARBA00023136"/>
    </source>
</evidence>
<feature type="transmembrane region" description="Helical" evidence="7">
    <location>
        <begin position="6"/>
        <end position="26"/>
    </location>
</feature>
<evidence type="ECO:0000256" key="3">
    <source>
        <dbReference type="ARBA" id="ARBA00022679"/>
    </source>
</evidence>
<dbReference type="GO" id="GO:0044038">
    <property type="term" value="P:cell wall macromolecule biosynthetic process"/>
    <property type="evidence" value="ECO:0007669"/>
    <property type="project" value="TreeGrafter"/>
</dbReference>
<feature type="transmembrane region" description="Helical" evidence="7">
    <location>
        <begin position="139"/>
        <end position="159"/>
    </location>
</feature>
<protein>
    <submittedName>
        <fullName evidence="8">Uncharacterized protein</fullName>
    </submittedName>
</protein>
<dbReference type="Pfam" id="PF00953">
    <property type="entry name" value="Glycos_transf_4"/>
    <property type="match status" value="1"/>
</dbReference>